<name>A0A2G5TH10_9PELO</name>
<dbReference type="AlphaFoldDB" id="A0A2G5TH10"/>
<sequence>MYIPLQPIHQYFRLSDVLEKEIEIQVFIGFCTNQSDIFTDNQRSEFLFFFVRTLKEAKNFSFFPFEIQSKMFVREYTCVAIIDDHHLSFTPGSLDFFFLSFFFLLSNTTYDVF</sequence>
<reference evidence="2" key="1">
    <citation type="submission" date="2017-10" db="EMBL/GenBank/DDBJ databases">
        <title>Rapid genome shrinkage in a self-fertile nematode reveals novel sperm competition proteins.</title>
        <authorList>
            <person name="Yin D."/>
            <person name="Schwarz E.M."/>
            <person name="Thomas C.G."/>
            <person name="Felde R.L."/>
            <person name="Korf I.F."/>
            <person name="Cutter A.D."/>
            <person name="Schartner C.M."/>
            <person name="Ralston E.J."/>
            <person name="Meyer B.J."/>
            <person name="Haag E.S."/>
        </authorList>
    </citation>
    <scope>NUCLEOTIDE SEQUENCE [LARGE SCALE GENOMIC DNA]</scope>
    <source>
        <strain evidence="2">JU1422</strain>
    </source>
</reference>
<evidence type="ECO:0000313" key="1">
    <source>
        <dbReference type="EMBL" id="PIC26557.1"/>
    </source>
</evidence>
<proteinExistence type="predicted"/>
<organism evidence="1 2">
    <name type="scientific">Caenorhabditis nigoni</name>
    <dbReference type="NCBI Taxonomy" id="1611254"/>
    <lineage>
        <taxon>Eukaryota</taxon>
        <taxon>Metazoa</taxon>
        <taxon>Ecdysozoa</taxon>
        <taxon>Nematoda</taxon>
        <taxon>Chromadorea</taxon>
        <taxon>Rhabditida</taxon>
        <taxon>Rhabditina</taxon>
        <taxon>Rhabditomorpha</taxon>
        <taxon>Rhabditoidea</taxon>
        <taxon>Rhabditidae</taxon>
        <taxon>Peloderinae</taxon>
        <taxon>Caenorhabditis</taxon>
    </lineage>
</organism>
<dbReference type="EMBL" id="PDUG01000005">
    <property type="protein sequence ID" value="PIC26557.1"/>
    <property type="molecule type" value="Genomic_DNA"/>
</dbReference>
<comment type="caution">
    <text evidence="1">The sequence shown here is derived from an EMBL/GenBank/DDBJ whole genome shotgun (WGS) entry which is preliminary data.</text>
</comment>
<accession>A0A2G5TH10</accession>
<evidence type="ECO:0000313" key="2">
    <source>
        <dbReference type="Proteomes" id="UP000230233"/>
    </source>
</evidence>
<protein>
    <submittedName>
        <fullName evidence="1">Uncharacterized protein</fullName>
    </submittedName>
</protein>
<dbReference type="Proteomes" id="UP000230233">
    <property type="component" value="Chromosome V"/>
</dbReference>
<keyword evidence="2" id="KW-1185">Reference proteome</keyword>
<gene>
    <name evidence="1" type="primary">Cnig_chr_V.g19099</name>
    <name evidence="1" type="ORF">B9Z55_019099</name>
</gene>